<sequence>MGSTGSTILLVAVKSSLATSYASSSLAITISQHPHPSSIPNITYALSAELDNKAEHAERVVIGVSPGAEVWWQFPSIHSAPASSFRSDRRHSRIDLSFPSNGYPYH</sequence>
<reference evidence="3 5" key="1">
    <citation type="journal article" date="2020" name="Stud. Mycol.">
        <title>101 Dothideomycetes genomes: a test case for predicting lifestyles and emergence of pathogens.</title>
        <authorList>
            <person name="Haridas S."/>
            <person name="Albert R."/>
            <person name="Binder M."/>
            <person name="Bloem J."/>
            <person name="Labutti K."/>
            <person name="Salamov A."/>
            <person name="Andreopoulos B."/>
            <person name="Baker S."/>
            <person name="Barry K."/>
            <person name="Bills G."/>
            <person name="Bluhm B."/>
            <person name="Cannon C."/>
            <person name="Castanera R."/>
            <person name="Culley D."/>
            <person name="Daum C."/>
            <person name="Ezra D."/>
            <person name="Gonzalez J."/>
            <person name="Henrissat B."/>
            <person name="Kuo A."/>
            <person name="Liang C."/>
            <person name="Lipzen A."/>
            <person name="Lutzoni F."/>
            <person name="Magnuson J."/>
            <person name="Mondo S."/>
            <person name="Nolan M."/>
            <person name="Ohm R."/>
            <person name="Pangilinan J."/>
            <person name="Park H.-J."/>
            <person name="Ramirez L."/>
            <person name="Alfaro M."/>
            <person name="Sun H."/>
            <person name="Tritt A."/>
            <person name="Yoshinaga Y."/>
            <person name="Zwiers L.-H."/>
            <person name="Turgeon B."/>
            <person name="Goodwin S."/>
            <person name="Spatafora J."/>
            <person name="Crous P."/>
            <person name="Grigoriev I."/>
        </authorList>
    </citation>
    <scope>NUCLEOTIDE SEQUENCE</scope>
    <source>
        <strain evidence="3 5">CBS 304.34</strain>
    </source>
</reference>
<evidence type="ECO:0000313" key="3">
    <source>
        <dbReference type="EMBL" id="KAF2814930.1"/>
    </source>
</evidence>
<name>A0A6A6Z1Q7_9PEZI</name>
<proteinExistence type="predicted"/>
<gene>
    <name evidence="3 5" type="ORF">BDZ99DRAFT_187382</name>
</gene>
<organism evidence="3">
    <name type="scientific">Mytilinidion resinicola</name>
    <dbReference type="NCBI Taxonomy" id="574789"/>
    <lineage>
        <taxon>Eukaryota</taxon>
        <taxon>Fungi</taxon>
        <taxon>Dikarya</taxon>
        <taxon>Ascomycota</taxon>
        <taxon>Pezizomycotina</taxon>
        <taxon>Dothideomycetes</taxon>
        <taxon>Pleosporomycetidae</taxon>
        <taxon>Mytilinidiales</taxon>
        <taxon>Mytilinidiaceae</taxon>
        <taxon>Mytilinidion</taxon>
    </lineage>
</organism>
<dbReference type="RefSeq" id="XP_033581894.1">
    <property type="nucleotide sequence ID" value="XM_033713110.1"/>
</dbReference>
<dbReference type="Proteomes" id="UP000504636">
    <property type="component" value="Unplaced"/>
</dbReference>
<feature type="signal peptide" evidence="2">
    <location>
        <begin position="1"/>
        <end position="18"/>
    </location>
</feature>
<evidence type="ECO:0000256" key="1">
    <source>
        <dbReference type="SAM" id="MobiDB-lite"/>
    </source>
</evidence>
<dbReference type="AlphaFoldDB" id="A0A6A6Z1Q7"/>
<evidence type="ECO:0000256" key="2">
    <source>
        <dbReference type="SAM" id="SignalP"/>
    </source>
</evidence>
<feature type="region of interest" description="Disordered" evidence="1">
    <location>
        <begin position="81"/>
        <end position="106"/>
    </location>
</feature>
<accession>A0A6A6Z1Q7</accession>
<evidence type="ECO:0000313" key="5">
    <source>
        <dbReference type="RefSeq" id="XP_033581894.1"/>
    </source>
</evidence>
<keyword evidence="4" id="KW-1185">Reference proteome</keyword>
<protein>
    <submittedName>
        <fullName evidence="3 5">Uncharacterized protein</fullName>
    </submittedName>
</protein>
<evidence type="ECO:0000313" key="4">
    <source>
        <dbReference type="Proteomes" id="UP000504636"/>
    </source>
</evidence>
<reference evidence="5" key="3">
    <citation type="submission" date="2025-04" db="UniProtKB">
        <authorList>
            <consortium name="RefSeq"/>
        </authorList>
    </citation>
    <scope>IDENTIFICATION</scope>
    <source>
        <strain evidence="5">CBS 304.34</strain>
    </source>
</reference>
<dbReference type="EMBL" id="MU003694">
    <property type="protein sequence ID" value="KAF2814930.1"/>
    <property type="molecule type" value="Genomic_DNA"/>
</dbReference>
<keyword evidence="2" id="KW-0732">Signal</keyword>
<feature type="chain" id="PRO_5044629501" evidence="2">
    <location>
        <begin position="19"/>
        <end position="106"/>
    </location>
</feature>
<dbReference type="GeneID" id="54454003"/>
<reference evidence="5" key="2">
    <citation type="submission" date="2020-04" db="EMBL/GenBank/DDBJ databases">
        <authorList>
            <consortium name="NCBI Genome Project"/>
        </authorList>
    </citation>
    <scope>NUCLEOTIDE SEQUENCE</scope>
    <source>
        <strain evidence="5">CBS 304.34</strain>
    </source>
</reference>